<protein>
    <recommendedName>
        <fullName evidence="3">Bacteriocin</fullName>
    </recommendedName>
</protein>
<evidence type="ECO:0000313" key="1">
    <source>
        <dbReference type="EMBL" id="MCQ6957631.1"/>
    </source>
</evidence>
<accession>A0ABT1SZ53</accession>
<sequence length="63" mass="6289">MKKHNYSNMKDLSDQVASELKAGASQCAYNIAVSASVGGLFGGIGAAVGAVAAATGPSCLGWW</sequence>
<organism evidence="1 2">
    <name type="scientific">Mucilaginibacter aquariorum</name>
    <dbReference type="NCBI Taxonomy" id="2967225"/>
    <lineage>
        <taxon>Bacteria</taxon>
        <taxon>Pseudomonadati</taxon>
        <taxon>Bacteroidota</taxon>
        <taxon>Sphingobacteriia</taxon>
        <taxon>Sphingobacteriales</taxon>
        <taxon>Sphingobacteriaceae</taxon>
        <taxon>Mucilaginibacter</taxon>
    </lineage>
</organism>
<name>A0ABT1SZ53_9SPHI</name>
<comment type="caution">
    <text evidence="1">The sequence shown here is derived from an EMBL/GenBank/DDBJ whole genome shotgun (WGS) entry which is preliminary data.</text>
</comment>
<keyword evidence="2" id="KW-1185">Reference proteome</keyword>
<dbReference type="Proteomes" id="UP001204376">
    <property type="component" value="Unassembled WGS sequence"/>
</dbReference>
<proteinExistence type="predicted"/>
<gene>
    <name evidence="1" type="ORF">NPE20_06675</name>
</gene>
<reference evidence="1 2" key="1">
    <citation type="submission" date="2022-07" db="EMBL/GenBank/DDBJ databases">
        <title>Mucilaginibacter sp. JC4.</title>
        <authorList>
            <person name="Le V."/>
            <person name="Ko S.-R."/>
            <person name="Ahn C.-Y."/>
            <person name="Oh H.-M."/>
        </authorList>
    </citation>
    <scope>NUCLEOTIDE SEQUENCE [LARGE SCALE GENOMIC DNA]</scope>
    <source>
        <strain evidence="1 2">JC4</strain>
    </source>
</reference>
<evidence type="ECO:0008006" key="3">
    <source>
        <dbReference type="Google" id="ProtNLM"/>
    </source>
</evidence>
<dbReference type="RefSeq" id="WP_256537831.1">
    <property type="nucleotide sequence ID" value="NZ_JANHOH010000001.1"/>
</dbReference>
<dbReference type="EMBL" id="JANHOH010000001">
    <property type="protein sequence ID" value="MCQ6957631.1"/>
    <property type="molecule type" value="Genomic_DNA"/>
</dbReference>
<evidence type="ECO:0000313" key="2">
    <source>
        <dbReference type="Proteomes" id="UP001204376"/>
    </source>
</evidence>